<sequence length="223" mass="23540">MKATWMRGRRAPLVLAVVLLAVLATLAFVLSGPGETGQTAAPQAVTSQPETPSVEPSESDAPADGGAAVEGMPKAEPVSIDVPKIEAKSSLVPLGLNEDNTVEVPPVTQPMQAGWYENGPTPGEVGPSVILGHVDGNKQKGIFFRLKELAPGDKVSIARKDGKTAEFAVTKVEKVAKDKFPTDAVYGDTTAPELRLITCGGVFDKASHNYLDNIIVFARLIQR</sequence>
<dbReference type="NCBIfam" id="NF033748">
    <property type="entry name" value="class_F_sortase"/>
    <property type="match status" value="1"/>
</dbReference>
<proteinExistence type="predicted"/>
<name>A0A841B6X0_9PSEU</name>
<dbReference type="Proteomes" id="UP000580861">
    <property type="component" value="Unassembled WGS sequence"/>
</dbReference>
<dbReference type="GO" id="GO:0016787">
    <property type="term" value="F:hydrolase activity"/>
    <property type="evidence" value="ECO:0007669"/>
    <property type="project" value="UniProtKB-KW"/>
</dbReference>
<protein>
    <submittedName>
        <fullName evidence="3">Sortase (Surface protein transpeptidase)</fullName>
    </submittedName>
</protein>
<dbReference type="EMBL" id="JACHMX010000001">
    <property type="protein sequence ID" value="MBB5855047.1"/>
    <property type="molecule type" value="Genomic_DNA"/>
</dbReference>
<dbReference type="CDD" id="cd05829">
    <property type="entry name" value="Sortase_F"/>
    <property type="match status" value="1"/>
</dbReference>
<dbReference type="InterPro" id="IPR023365">
    <property type="entry name" value="Sortase_dom-sf"/>
</dbReference>
<comment type="caution">
    <text evidence="3">The sequence shown here is derived from an EMBL/GenBank/DDBJ whole genome shotgun (WGS) entry which is preliminary data.</text>
</comment>
<evidence type="ECO:0000256" key="2">
    <source>
        <dbReference type="SAM" id="MobiDB-lite"/>
    </source>
</evidence>
<dbReference type="Pfam" id="PF04203">
    <property type="entry name" value="Sortase"/>
    <property type="match status" value="1"/>
</dbReference>
<evidence type="ECO:0000256" key="1">
    <source>
        <dbReference type="ARBA" id="ARBA00022801"/>
    </source>
</evidence>
<evidence type="ECO:0000313" key="3">
    <source>
        <dbReference type="EMBL" id="MBB5855047.1"/>
    </source>
</evidence>
<dbReference type="InterPro" id="IPR005754">
    <property type="entry name" value="Sortase"/>
</dbReference>
<dbReference type="AlphaFoldDB" id="A0A841B6X0"/>
<dbReference type="InterPro" id="IPR042001">
    <property type="entry name" value="Sortase_F"/>
</dbReference>
<keyword evidence="1" id="KW-0378">Hydrolase</keyword>
<gene>
    <name evidence="3" type="ORF">HDA45_005134</name>
</gene>
<accession>A0A841B6X0</accession>
<feature type="region of interest" description="Disordered" evidence="2">
    <location>
        <begin position="35"/>
        <end position="71"/>
    </location>
</feature>
<evidence type="ECO:0000313" key="4">
    <source>
        <dbReference type="Proteomes" id="UP000580861"/>
    </source>
</evidence>
<feature type="compositionally biased region" description="Polar residues" evidence="2">
    <location>
        <begin position="36"/>
        <end position="56"/>
    </location>
</feature>
<dbReference type="Gene3D" id="2.40.260.10">
    <property type="entry name" value="Sortase"/>
    <property type="match status" value="1"/>
</dbReference>
<organism evidence="3 4">
    <name type="scientific">Amycolatopsis umgeniensis</name>
    <dbReference type="NCBI Taxonomy" id="336628"/>
    <lineage>
        <taxon>Bacteria</taxon>
        <taxon>Bacillati</taxon>
        <taxon>Actinomycetota</taxon>
        <taxon>Actinomycetes</taxon>
        <taxon>Pseudonocardiales</taxon>
        <taxon>Pseudonocardiaceae</taxon>
        <taxon>Amycolatopsis</taxon>
    </lineage>
</organism>
<dbReference type="SUPFAM" id="SSF63817">
    <property type="entry name" value="Sortase"/>
    <property type="match status" value="1"/>
</dbReference>
<dbReference type="RefSeq" id="WP_184899435.1">
    <property type="nucleotide sequence ID" value="NZ_JACHMX010000001.1"/>
</dbReference>
<keyword evidence="4" id="KW-1185">Reference proteome</keyword>
<reference evidence="3 4" key="1">
    <citation type="submission" date="2020-08" db="EMBL/GenBank/DDBJ databases">
        <title>Sequencing the genomes of 1000 actinobacteria strains.</title>
        <authorList>
            <person name="Klenk H.-P."/>
        </authorList>
    </citation>
    <scope>NUCLEOTIDE SEQUENCE [LARGE SCALE GENOMIC DNA]</scope>
    <source>
        <strain evidence="3 4">DSM 45272</strain>
    </source>
</reference>